<dbReference type="EMBL" id="CP019323">
    <property type="protein sequence ID" value="APX72379.1"/>
    <property type="molecule type" value="Genomic_DNA"/>
</dbReference>
<proteinExistence type="predicted"/>
<dbReference type="STRING" id="1847728.BTM29_07305"/>
<keyword evidence="3" id="KW-1185">Reference proteome</keyword>
<name>A0A1P8Q3J5_9LACO</name>
<dbReference type="RefSeq" id="WP_076615486.1">
    <property type="nucleotide sequence ID" value="NZ_CP019323.1"/>
</dbReference>
<dbReference type="KEGG" id="lalw:BTM29_07305"/>
<dbReference type="Pfam" id="PF07949">
    <property type="entry name" value="YbbR"/>
    <property type="match status" value="3"/>
</dbReference>
<sequence>MIKKIINSNYFYAFISLCAAIWLFLTVSSPGVGSTRDSNQSSTSTVNTKTTLTVPLQIQANTNDYYITGYPESVKITIEGPSALVTATKNTQNFNVYLNLKKLATGQHSVEVKESGLNSELTYSIKPSTVTVNIQKRKTKTFAVDVDYSKSALASGYSAGKITLSPETVSVTGAASEVKKIKKVVVKPILPKGIKTTFDQEVLVQALDKNGKTVNVTLDPQTVHVKIPISMPSKEVSINLTQKGTTSSDFSFESDVKTIRIYGSQDQLDDIDDSIDVPIDVSNVTTDTKKTINLTDVLDNVVATDPESIDVTIKVTDSNSSSDTSTNTNNSSSNTTTDNSNNTSGSSSGSTSSNDTTNSSNNSNSSNSSDSNNNNEDNDEN</sequence>
<protein>
    <recommendedName>
        <fullName evidence="4">Cell surface protein</fullName>
    </recommendedName>
</protein>
<evidence type="ECO:0000313" key="3">
    <source>
        <dbReference type="Proteomes" id="UP000187499"/>
    </source>
</evidence>
<dbReference type="AlphaFoldDB" id="A0A1P8Q3J5"/>
<gene>
    <name evidence="2" type="ORF">BTM29_07305</name>
</gene>
<dbReference type="Gene3D" id="2.170.120.30">
    <property type="match status" value="1"/>
</dbReference>
<accession>A0A1P8Q3J5</accession>
<dbReference type="Gene3D" id="2.170.120.40">
    <property type="entry name" value="YbbR-like domain"/>
    <property type="match status" value="2"/>
</dbReference>
<feature type="compositionally biased region" description="Low complexity" evidence="1">
    <location>
        <begin position="316"/>
        <end position="375"/>
    </location>
</feature>
<dbReference type="Proteomes" id="UP000187499">
    <property type="component" value="Chromosome"/>
</dbReference>
<feature type="region of interest" description="Disordered" evidence="1">
    <location>
        <begin position="314"/>
        <end position="381"/>
    </location>
</feature>
<dbReference type="InterPro" id="IPR053154">
    <property type="entry name" value="c-di-AMP_regulator"/>
</dbReference>
<organism evidence="2 3">
    <name type="scientific">Companilactobacillus allii</name>
    <dbReference type="NCBI Taxonomy" id="1847728"/>
    <lineage>
        <taxon>Bacteria</taxon>
        <taxon>Bacillati</taxon>
        <taxon>Bacillota</taxon>
        <taxon>Bacilli</taxon>
        <taxon>Lactobacillales</taxon>
        <taxon>Lactobacillaceae</taxon>
        <taxon>Companilactobacillus</taxon>
    </lineage>
</organism>
<dbReference type="InterPro" id="IPR012505">
    <property type="entry name" value="YbbR"/>
</dbReference>
<dbReference type="PANTHER" id="PTHR37804:SF1">
    <property type="entry name" value="CDAA REGULATORY PROTEIN CDAR"/>
    <property type="match status" value="1"/>
</dbReference>
<evidence type="ECO:0000256" key="1">
    <source>
        <dbReference type="SAM" id="MobiDB-lite"/>
    </source>
</evidence>
<evidence type="ECO:0008006" key="4">
    <source>
        <dbReference type="Google" id="ProtNLM"/>
    </source>
</evidence>
<dbReference type="PANTHER" id="PTHR37804">
    <property type="entry name" value="CDAA REGULATORY PROTEIN CDAR"/>
    <property type="match status" value="1"/>
</dbReference>
<reference evidence="3" key="1">
    <citation type="submission" date="2016-12" db="EMBL/GenBank/DDBJ databases">
        <authorList>
            <person name="Jung M.Y."/>
            <person name="Lee S.H."/>
        </authorList>
    </citation>
    <scope>NUCLEOTIDE SEQUENCE [LARGE SCALE GENOMIC DNA]</scope>
    <source>
        <strain evidence="3">WiKim39</strain>
    </source>
</reference>
<evidence type="ECO:0000313" key="2">
    <source>
        <dbReference type="EMBL" id="APX72379.1"/>
    </source>
</evidence>